<evidence type="ECO:0000313" key="1">
    <source>
        <dbReference type="EMBL" id="ESW07652.1"/>
    </source>
</evidence>
<gene>
    <name evidence="1" type="ORF">PHAVU_010G147400g</name>
</gene>
<dbReference type="Proteomes" id="UP000000226">
    <property type="component" value="Chromosome 10"/>
</dbReference>
<accession>V7APT5</accession>
<protein>
    <submittedName>
        <fullName evidence="1">Uncharacterized protein</fullName>
    </submittedName>
</protein>
<evidence type="ECO:0000313" key="2">
    <source>
        <dbReference type="Proteomes" id="UP000000226"/>
    </source>
</evidence>
<organism evidence="1 2">
    <name type="scientific">Phaseolus vulgaris</name>
    <name type="common">Kidney bean</name>
    <name type="synonym">French bean</name>
    <dbReference type="NCBI Taxonomy" id="3885"/>
    <lineage>
        <taxon>Eukaryota</taxon>
        <taxon>Viridiplantae</taxon>
        <taxon>Streptophyta</taxon>
        <taxon>Embryophyta</taxon>
        <taxon>Tracheophyta</taxon>
        <taxon>Spermatophyta</taxon>
        <taxon>Magnoliopsida</taxon>
        <taxon>eudicotyledons</taxon>
        <taxon>Gunneridae</taxon>
        <taxon>Pentapetalae</taxon>
        <taxon>rosids</taxon>
        <taxon>fabids</taxon>
        <taxon>Fabales</taxon>
        <taxon>Fabaceae</taxon>
        <taxon>Papilionoideae</taxon>
        <taxon>50 kb inversion clade</taxon>
        <taxon>NPAAA clade</taxon>
        <taxon>indigoferoid/millettioid clade</taxon>
        <taxon>Phaseoleae</taxon>
        <taxon>Phaseolus</taxon>
    </lineage>
</organism>
<dbReference type="AlphaFoldDB" id="V7APT5"/>
<reference evidence="2" key="1">
    <citation type="journal article" date="2014" name="Nat. Genet.">
        <title>A reference genome for common bean and genome-wide analysis of dual domestications.</title>
        <authorList>
            <person name="Schmutz J."/>
            <person name="McClean P.E."/>
            <person name="Mamidi S."/>
            <person name="Wu G.A."/>
            <person name="Cannon S.B."/>
            <person name="Grimwood J."/>
            <person name="Jenkins J."/>
            <person name="Shu S."/>
            <person name="Song Q."/>
            <person name="Chavarro C."/>
            <person name="Torres-Torres M."/>
            <person name="Geffroy V."/>
            <person name="Moghaddam S.M."/>
            <person name="Gao D."/>
            <person name="Abernathy B."/>
            <person name="Barry K."/>
            <person name="Blair M."/>
            <person name="Brick M.A."/>
            <person name="Chovatia M."/>
            <person name="Gepts P."/>
            <person name="Goodstein D.M."/>
            <person name="Gonzales M."/>
            <person name="Hellsten U."/>
            <person name="Hyten D.L."/>
            <person name="Jia G."/>
            <person name="Kelly J.D."/>
            <person name="Kudrna D."/>
            <person name="Lee R."/>
            <person name="Richard M.M."/>
            <person name="Miklas P.N."/>
            <person name="Osorno J.M."/>
            <person name="Rodrigues J."/>
            <person name="Thareau V."/>
            <person name="Urrea C.A."/>
            <person name="Wang M."/>
            <person name="Yu Y."/>
            <person name="Zhang M."/>
            <person name="Wing R.A."/>
            <person name="Cregan P.B."/>
            <person name="Rokhsar D.S."/>
            <person name="Jackson S.A."/>
        </authorList>
    </citation>
    <scope>NUCLEOTIDE SEQUENCE [LARGE SCALE GENOMIC DNA]</scope>
    <source>
        <strain evidence="2">cv. G19833</strain>
    </source>
</reference>
<dbReference type="EMBL" id="CM002297">
    <property type="protein sequence ID" value="ESW07652.1"/>
    <property type="molecule type" value="Genomic_DNA"/>
</dbReference>
<proteinExistence type="predicted"/>
<keyword evidence="2" id="KW-1185">Reference proteome</keyword>
<name>V7APT5_PHAVU</name>
<sequence length="90" mass="9874">MVTKSMYSLLCCPERHQNPNVGHSDLSPFRLEKSKHDISGYVGSGSAFACGALQLGYCVLALSLKDGLKLLTSVLDFWGYPRLQNQTPNV</sequence>
<dbReference type="Gramene" id="ESW07652">
    <property type="protein sequence ID" value="ESW07652"/>
    <property type="gene ID" value="PHAVU_010G147400g"/>
</dbReference>